<evidence type="ECO:0008006" key="2">
    <source>
        <dbReference type="Google" id="ProtNLM"/>
    </source>
</evidence>
<dbReference type="AlphaFoldDB" id="A0A381XBM9"/>
<accession>A0A381XBM9</accession>
<gene>
    <name evidence="1" type="ORF">METZ01_LOCUS114765</name>
</gene>
<organism evidence="1">
    <name type="scientific">marine metagenome</name>
    <dbReference type="NCBI Taxonomy" id="408172"/>
    <lineage>
        <taxon>unclassified sequences</taxon>
        <taxon>metagenomes</taxon>
        <taxon>ecological metagenomes</taxon>
    </lineage>
</organism>
<feature type="non-terminal residue" evidence="1">
    <location>
        <position position="251"/>
    </location>
</feature>
<dbReference type="EMBL" id="UINC01014529">
    <property type="protein sequence ID" value="SVA61911.1"/>
    <property type="molecule type" value="Genomic_DNA"/>
</dbReference>
<feature type="non-terminal residue" evidence="1">
    <location>
        <position position="1"/>
    </location>
</feature>
<protein>
    <recommendedName>
        <fullName evidence="2">DUF3880 domain-containing protein</fullName>
    </recommendedName>
</protein>
<proteinExistence type="predicted"/>
<reference evidence="1" key="1">
    <citation type="submission" date="2018-05" db="EMBL/GenBank/DDBJ databases">
        <authorList>
            <person name="Lanie J.A."/>
            <person name="Ng W.-L."/>
            <person name="Kazmierczak K.M."/>
            <person name="Andrzejewski T.M."/>
            <person name="Davidsen T.M."/>
            <person name="Wayne K.J."/>
            <person name="Tettelin H."/>
            <person name="Glass J.I."/>
            <person name="Rusch D."/>
            <person name="Podicherti R."/>
            <person name="Tsui H.-C.T."/>
            <person name="Winkler M.E."/>
        </authorList>
    </citation>
    <scope>NUCLEOTIDE SEQUENCE</scope>
</reference>
<sequence length="251" mass="30057">MDFDSKKVLFVGDCNPNGYIYLRSQSIKRLVKKMDSIDINEYINSSDRLKYSLAYRFQLRLFLKNLNNAIINKINEDAYDLIWFDKPIFILEETLRIIYRMGIKTVSYNMDNPFGPRDDGCWNLYLQNIKKFTYHIISRRSDYKNLKNMNARDIIYMPFHYEKTLHFKEKNIKKELDVTFIGTPHDNRIEFIDYLARDLKTSIHVFSAEWRKFKKRLGSRSNVIINDAIYKSEYRSVINKSKIMLGFITQS</sequence>
<evidence type="ECO:0000313" key="1">
    <source>
        <dbReference type="EMBL" id="SVA61911.1"/>
    </source>
</evidence>
<name>A0A381XBM9_9ZZZZ</name>